<evidence type="ECO:0000313" key="2">
    <source>
        <dbReference type="Proteomes" id="UP000532247"/>
    </source>
</evidence>
<sequence>RDINVSPDQAKRQAEQLMQSRSNVSFVLLAGLDHAFQNQRGESEIPAVIKQIRAWLERT</sequence>
<dbReference type="InterPro" id="IPR029058">
    <property type="entry name" value="AB_hydrolase_fold"/>
</dbReference>
<dbReference type="Gene3D" id="3.40.50.1820">
    <property type="entry name" value="alpha/beta hydrolase"/>
    <property type="match status" value="1"/>
</dbReference>
<name>A0A7Y4B9E8_VIBAL</name>
<accession>A0A7Y4B9E8</accession>
<proteinExistence type="predicted"/>
<dbReference type="AlphaFoldDB" id="A0A7Y4B9E8"/>
<dbReference type="SUPFAM" id="SSF53474">
    <property type="entry name" value="alpha/beta-Hydrolases"/>
    <property type="match status" value="1"/>
</dbReference>
<dbReference type="Proteomes" id="UP000532247">
    <property type="component" value="Unassembled WGS sequence"/>
</dbReference>
<keyword evidence="1" id="KW-0378">Hydrolase</keyword>
<gene>
    <name evidence="1" type="ORF">F0254_25465</name>
</gene>
<dbReference type="GO" id="GO:0016787">
    <property type="term" value="F:hydrolase activity"/>
    <property type="evidence" value="ECO:0007669"/>
    <property type="project" value="UniProtKB-KW"/>
</dbReference>
<dbReference type="EMBL" id="VTYF01000034">
    <property type="protein sequence ID" value="NOI12151.1"/>
    <property type="molecule type" value="Genomic_DNA"/>
</dbReference>
<comment type="caution">
    <text evidence="1">The sequence shown here is derived from an EMBL/GenBank/DDBJ whole genome shotgun (WGS) entry which is preliminary data.</text>
</comment>
<evidence type="ECO:0000313" key="1">
    <source>
        <dbReference type="EMBL" id="NOI12151.1"/>
    </source>
</evidence>
<feature type="non-terminal residue" evidence="1">
    <location>
        <position position="1"/>
    </location>
</feature>
<reference evidence="1 2" key="1">
    <citation type="submission" date="2019-09" db="EMBL/GenBank/DDBJ databases">
        <title>Draft genome sequencing and comparative genomics of hatchery-associated Vibrios.</title>
        <authorList>
            <person name="Kehlet-Delgado H."/>
            <person name="Mueller R.S."/>
        </authorList>
    </citation>
    <scope>NUCLEOTIDE SEQUENCE [LARGE SCALE GENOMIC DNA]</scope>
    <source>
        <strain evidence="1 2">081416A</strain>
    </source>
</reference>
<protein>
    <submittedName>
        <fullName evidence="1">Alpha/beta hydrolase</fullName>
    </submittedName>
</protein>
<organism evidence="1 2">
    <name type="scientific">Vibrio alginolyticus</name>
    <dbReference type="NCBI Taxonomy" id="663"/>
    <lineage>
        <taxon>Bacteria</taxon>
        <taxon>Pseudomonadati</taxon>
        <taxon>Pseudomonadota</taxon>
        <taxon>Gammaproteobacteria</taxon>
        <taxon>Vibrionales</taxon>
        <taxon>Vibrionaceae</taxon>
        <taxon>Vibrio</taxon>
    </lineage>
</organism>